<keyword evidence="2" id="KW-1185">Reference proteome</keyword>
<name>A0ACC3SUW1_LIPKO</name>
<dbReference type="Proteomes" id="UP001433508">
    <property type="component" value="Unassembled WGS sequence"/>
</dbReference>
<accession>A0ACC3SUW1</accession>
<evidence type="ECO:0000313" key="1">
    <source>
        <dbReference type="EMBL" id="KAK9234914.1"/>
    </source>
</evidence>
<reference evidence="2" key="1">
    <citation type="journal article" date="2024" name="Front. Bioeng. Biotechnol.">
        <title>Genome-scale model development and genomic sequencing of the oleaginous clade Lipomyces.</title>
        <authorList>
            <person name="Czajka J.J."/>
            <person name="Han Y."/>
            <person name="Kim J."/>
            <person name="Mondo S.J."/>
            <person name="Hofstad B.A."/>
            <person name="Robles A."/>
            <person name="Haridas S."/>
            <person name="Riley R."/>
            <person name="LaButti K."/>
            <person name="Pangilinan J."/>
            <person name="Andreopoulos W."/>
            <person name="Lipzen A."/>
            <person name="Yan J."/>
            <person name="Wang M."/>
            <person name="Ng V."/>
            <person name="Grigoriev I.V."/>
            <person name="Spatafora J.W."/>
            <person name="Magnuson J.K."/>
            <person name="Baker S.E."/>
            <person name="Pomraning K.R."/>
        </authorList>
    </citation>
    <scope>NUCLEOTIDE SEQUENCE [LARGE SCALE GENOMIC DNA]</scope>
    <source>
        <strain evidence="2">CBS 7786</strain>
    </source>
</reference>
<comment type="caution">
    <text evidence="1">The sequence shown here is derived from an EMBL/GenBank/DDBJ whole genome shotgun (WGS) entry which is preliminary data.</text>
</comment>
<protein>
    <submittedName>
        <fullName evidence="1">Uncharacterized protein</fullName>
    </submittedName>
</protein>
<sequence length="96" mass="11083">MSSFPSEAYNIYRRAERTQRRWRAQLKSYVGMRSLMMTRIGLDVSEMPVENQNVGYQCPVEDHFTAEDQSHSEDERAEDKTAGEVVEPLNLLPMTA</sequence>
<dbReference type="EMBL" id="MU971442">
    <property type="protein sequence ID" value="KAK9234914.1"/>
    <property type="molecule type" value="Genomic_DNA"/>
</dbReference>
<proteinExistence type="predicted"/>
<organism evidence="1 2">
    <name type="scientific">Lipomyces kononenkoae</name>
    <name type="common">Yeast</name>
    <dbReference type="NCBI Taxonomy" id="34357"/>
    <lineage>
        <taxon>Eukaryota</taxon>
        <taxon>Fungi</taxon>
        <taxon>Dikarya</taxon>
        <taxon>Ascomycota</taxon>
        <taxon>Saccharomycotina</taxon>
        <taxon>Lipomycetes</taxon>
        <taxon>Lipomycetales</taxon>
        <taxon>Lipomycetaceae</taxon>
        <taxon>Lipomyces</taxon>
    </lineage>
</organism>
<gene>
    <name evidence="1" type="ORF">V1525DRAFT_390980</name>
</gene>
<evidence type="ECO:0000313" key="2">
    <source>
        <dbReference type="Proteomes" id="UP001433508"/>
    </source>
</evidence>